<organism evidence="3 4">
    <name type="scientific">[Mycobacterium] crassicus</name>
    <dbReference type="NCBI Taxonomy" id="2872309"/>
    <lineage>
        <taxon>Bacteria</taxon>
        <taxon>Bacillati</taxon>
        <taxon>Actinomycetota</taxon>
        <taxon>Actinomycetes</taxon>
        <taxon>Mycobacteriales</taxon>
        <taxon>Mycobacteriaceae</taxon>
        <taxon>Mycolicibacter</taxon>
    </lineage>
</organism>
<evidence type="ECO:0000313" key="4">
    <source>
        <dbReference type="Proteomes" id="UP001299596"/>
    </source>
</evidence>
<feature type="region of interest" description="Disordered" evidence="1">
    <location>
        <begin position="1"/>
        <end position="28"/>
    </location>
</feature>
<evidence type="ECO:0000256" key="1">
    <source>
        <dbReference type="SAM" id="MobiDB-lite"/>
    </source>
</evidence>
<accession>A0ABU5XT31</accession>
<feature type="domain" description="PPE family C-terminal" evidence="2">
    <location>
        <begin position="145"/>
        <end position="224"/>
    </location>
</feature>
<proteinExistence type="predicted"/>
<dbReference type="EMBL" id="JAYJJR010000041">
    <property type="protein sequence ID" value="MEB3024191.1"/>
    <property type="molecule type" value="Genomic_DNA"/>
</dbReference>
<protein>
    <recommendedName>
        <fullName evidence="2">PPE family C-terminal domain-containing protein</fullName>
    </recommendedName>
</protein>
<sequence>APDTGALTAAPQTTNPTGRPTNTAAPSAGAASNALADFLNNDNPIQSFLDSDAVQAFNTLFPVLDPFYGTVGLSIPTPLAEAALSASGFAAIPGISGFQTFLGATGAVPVFAASAVSEGAKQFTLATSQAPALDTSGARCGRVVAGMGRATAVGGLSAPLAWPAAPAGAVRLASAAASSAGVFGGGTAAPGGWVGGIPPMGGIAGAPSVGAPSVRTDNATVIPRLAKAGSGDGRVRQQLPSTDQDTAAGLSEHELRELEQLRNAVAESMARRDAAARSIREAIR</sequence>
<feature type="compositionally biased region" description="Polar residues" evidence="1">
    <location>
        <begin position="10"/>
        <end position="19"/>
    </location>
</feature>
<dbReference type="Proteomes" id="UP001299596">
    <property type="component" value="Unassembled WGS sequence"/>
</dbReference>
<feature type="region of interest" description="Disordered" evidence="1">
    <location>
        <begin position="225"/>
        <end position="251"/>
    </location>
</feature>
<comment type="caution">
    <text evidence="3">The sequence shown here is derived from an EMBL/GenBank/DDBJ whole genome shotgun (WGS) entry which is preliminary data.</text>
</comment>
<name>A0ABU5XT31_9MYCO</name>
<gene>
    <name evidence="3" type="ORF">K6T79_24555</name>
</gene>
<reference evidence="3 4" key="1">
    <citation type="submission" date="2023-12" db="EMBL/GenBank/DDBJ databases">
        <title>Description of new species of Mycobacterium terrae complex isolated from sewage at the Sao Paulo Zoological Park Foundation in Brazil.</title>
        <authorList>
            <person name="Romagnoli C.L."/>
            <person name="Conceicao E.C."/>
            <person name="Machado E."/>
            <person name="Barreto L.B.P.F."/>
            <person name="Sharma A."/>
            <person name="Silva N.M."/>
            <person name="Marques L.E."/>
            <person name="Juliana M.A."/>
            <person name="Lourenco M.C.S."/>
            <person name="Digiampietri L.A."/>
            <person name="Suffys P.N."/>
            <person name="Viana-Niero C."/>
        </authorList>
    </citation>
    <scope>NUCLEOTIDE SEQUENCE [LARGE SCALE GENOMIC DNA]</scope>
    <source>
        <strain evidence="3 4">MYC098</strain>
    </source>
</reference>
<dbReference type="InterPro" id="IPR022171">
    <property type="entry name" value="PPE_C"/>
</dbReference>
<evidence type="ECO:0000259" key="2">
    <source>
        <dbReference type="Pfam" id="PF12484"/>
    </source>
</evidence>
<dbReference type="RefSeq" id="WP_408066024.1">
    <property type="nucleotide sequence ID" value="NZ_JAYJJR010000041.1"/>
</dbReference>
<feature type="non-terminal residue" evidence="3">
    <location>
        <position position="1"/>
    </location>
</feature>
<evidence type="ECO:0000313" key="3">
    <source>
        <dbReference type="EMBL" id="MEB3024191.1"/>
    </source>
</evidence>
<dbReference type="Pfam" id="PF12484">
    <property type="entry name" value="PPE-SVP"/>
    <property type="match status" value="1"/>
</dbReference>
<keyword evidence="4" id="KW-1185">Reference proteome</keyword>